<comment type="caution">
    <text evidence="1">The sequence shown here is derived from an EMBL/GenBank/DDBJ whole genome shotgun (WGS) entry which is preliminary data.</text>
</comment>
<dbReference type="EMBL" id="CAMTCP010000111">
    <property type="protein sequence ID" value="CAI3564675.1"/>
    <property type="molecule type" value="Genomic_DNA"/>
</dbReference>
<gene>
    <name evidence="1" type="ORF">CNEO2_10202</name>
</gene>
<dbReference type="Proteomes" id="UP001189143">
    <property type="component" value="Unassembled WGS sequence"/>
</dbReference>
<evidence type="ECO:0000313" key="1">
    <source>
        <dbReference type="EMBL" id="CAI3564675.1"/>
    </source>
</evidence>
<evidence type="ECO:0000313" key="2">
    <source>
        <dbReference type="Proteomes" id="UP001189143"/>
    </source>
</evidence>
<protein>
    <submittedName>
        <fullName evidence="1">Uncharacterized protein</fullName>
    </submittedName>
</protein>
<accession>A0AAD2DEN4</accession>
<name>A0AAD2DEN4_9CLOT</name>
<organism evidence="1 2">
    <name type="scientific">Clostridium neonatale</name>
    <dbReference type="NCBI Taxonomy" id="137838"/>
    <lineage>
        <taxon>Bacteria</taxon>
        <taxon>Bacillati</taxon>
        <taxon>Bacillota</taxon>
        <taxon>Clostridia</taxon>
        <taxon>Eubacteriales</taxon>
        <taxon>Clostridiaceae</taxon>
        <taxon>Clostridium</taxon>
    </lineage>
</organism>
<dbReference type="AlphaFoldDB" id="A0AAD2DEN4"/>
<proteinExistence type="predicted"/>
<sequence>MYVMYSVIKGFYSKNIYVKIITNLILKNFLREKIKKYKTF</sequence>
<reference evidence="1" key="1">
    <citation type="submission" date="2022-10" db="EMBL/GenBank/DDBJ databases">
        <authorList>
            <person name="Aires J."/>
            <person name="Mesa V."/>
        </authorList>
    </citation>
    <scope>NUCLEOTIDE SEQUENCE</scope>
    <source>
        <strain evidence="1">Clostridium neonatale JD116</strain>
    </source>
</reference>